<evidence type="ECO:0000313" key="3">
    <source>
        <dbReference type="WBParaSite" id="maker-uti_cns_0012520-snap-gene-0.3-mRNA-1"/>
    </source>
</evidence>
<accession>A0A1I8IH32</accession>
<organism evidence="2 3">
    <name type="scientific">Macrostomum lignano</name>
    <dbReference type="NCBI Taxonomy" id="282301"/>
    <lineage>
        <taxon>Eukaryota</taxon>
        <taxon>Metazoa</taxon>
        <taxon>Spiralia</taxon>
        <taxon>Lophotrochozoa</taxon>
        <taxon>Platyhelminthes</taxon>
        <taxon>Rhabditophora</taxon>
        <taxon>Macrostomorpha</taxon>
        <taxon>Macrostomida</taxon>
        <taxon>Macrostomidae</taxon>
        <taxon>Macrostomum</taxon>
    </lineage>
</organism>
<dbReference type="PANTHER" id="PTHR21974">
    <property type="entry name" value="RE15880P"/>
    <property type="match status" value="1"/>
</dbReference>
<proteinExistence type="predicted"/>
<feature type="compositionally biased region" description="Basic and acidic residues" evidence="1">
    <location>
        <begin position="1205"/>
        <end position="1215"/>
    </location>
</feature>
<sequence>ARESIPLLARYLRDTGRADFFPTAGEEDDALQARPTGPPERHHFDGSLWSPRASGKGGLLRLLAASAGRPLQLRNTARMRWSSNCMAAELMLSQTGYPQPAEYRPELGVFGALMLAYRLMSGSTSLSPPSSSSQASSSQASSSSLLESRPTPFLKLLEPLTVCASASPSSSSSSVIGSGLAQFWPIPAALASANKRSRAHLNSQFSARLIVWQPGGGQRIDVAAGLAGGARRPSGRCRRLQAAVAAQLGICVPDTVAGSDRAGAVGQQGGHGLGREWTLGRLPSWPAAARCSAVALYASLSSDCRLADDGDSSDQAVSAGGGTEPRRARLASISRSRRESASETRVRLLMSLLLRKHPTTLLLLTSMFRFIKSFDESPLAAAPEPAACFFRPSFCCCCFRLVFPDRAVPPPTSVPSSLAPADSCASSNRYSVGNTGSCGSSSLYSSCRAESPSRLVPPSLGVSARNFMVLLISSFVRLEVASVRSCSSSSLILGARRGRGDGWQHNSLPLDLSLFGHPFPQNLVQLQHPLVGLGVLGVPLRQQAVGVRLVAGAGGRGFSPAGQILQIVPGQLILRVFDLIMIIALLLDDFVLLIAGDISGGRIGRSSVRLRLLLPRHYLQQFASQLLPWVLQQVLKKAEDLSPLIQSIRQAWTFKIPVTFLAQAAKMINRSAFNFEQQQQMTNNNGHANGSAPSAPPQEDEAVTQTTMDADTLLRYVEIEKEINRLEAMNSVEHLQIKWDELKALDEEIQRLTAVFESRKEQTRKEKQDVDEMQQISVNSFIADKAAFDERMSREQEEFVTALNKQEVAQRELESAVRIRESARQAVKELHEHANRLQGLYRDQDVMLAAIFDGKYGSELEFRLEREHDATSDRQQRIAAAKARWQAGRLLIHHACAQLGHGVKQWETCGSMPPQDMQRRYAVATETRNYLVAACANLRNSQNYLKGIDFPYCKLDEVVTLERATSNIFTDVATLDRHMHAMSVYRAMFQRAGALLQWFDTVINKTIDRDLLSATEELFEKKRLLRTERVRLIKQKLEELQHRWAWEFSSSGSNVRLQEQLETLNQDEMQKLMKNVQVVQPEGVQPSPMGIEATPETAGSKKKSKKSRKGKEKSNDEAAAEGEGSAETPQASAMESMPKIDAVSLKDLAPPPSQDQLFGDIDSIKKQYEIDMEEYQRAQELNRTRVERGLQEKLAARKTRKARRMAQEQETEKLLNDSTAGADGGAHRANKDGAWVGVVLANLRQLVRLAETNSGVARVSGRPHDGDLRLASLRLNVQLVQAALVRQTDALLTDRQAEVAVDVLLGRAVRGAFGSVAAVGYSDAGGRAAAQLSWNADFGEGVAVLLQQDVSDQLVVVCTAGWALVHHLDAVDGGAFSNLVGAEDQRSLGLSQAVQQLGVHVPRLPPVGLTPDVERLDAGGAACEARFSRWAATPDGAGELVCSVEAGRDIDSRCSYSLPTFTKTSLRLECRKTRTRWSPILATASLAAHSRWGHQLQLGVLEGLHLFAGDDLAAGSPPGHVGGPVRTVVRLAQLDALRLLEAVRLVHAAAVGHRQDILLDHFLFGGGHSVVVGTFELAEFLAVVVATEATHSIAIERRDPDLNGAQLLAANQQTDLLLLAADPVHDGACVAVLADLNSHRALLSADSVLIDLNLLSRLLTVLHLDSVHFHGGLGLVAVDWQLNGAPDVPAVRAGDVQVLHAEVNRGRTRNDGDLVSIMAPLGLAESQIRLQVVLDLLDSSEKQWAGLRVHKPISRLGYLNLDLAELVELLELADAAWREERIGLQRLFPDALAGLVQAGSDAREHLLHLGLGQSGIDQQLLQLGRETPGRHRQVLGKVNLAVDSHLVAAGLLARRQAEMVAEAAAERPPRGRPVARLKDGADETLLDCLAAVALDADIVHLQTHLGWLGALLVFDNLQLAADEHGASGLLLGRGLQEHSKLGRAGQQAAWSLVQIGGEVLLALHLQLVAEWGQKVAQYRTEVQPLLLLDLPVYDSDIFVGHSDPARLDVGLGESRVGSILKLHDRRLGAGHGHQEFQAWLLRVASSGQPLMIVVKDVHIATEPFEALDNDWQRGLHLVAGFFACAVPLGSMVTAGLKSSVMKQLRSRMDPAGVGSSYDFTMASALPDFLSSSEDEEESLRTLFTSNCGTSASILGRISRSSESTEASRLRAERLSSLATLSAYRALRGPTNLASTLCKPSVRMLISRAGTFLPIDWCSILMWLQRGTNDLSETIMSVSTTQFVQLVPQLAVEDSAVDLLHWLPALQHRQNRLDGRADTVIARQRAAGNLSHVADTIGVNLLSRLAQNGLHQHVQHGLLDVGALHQHAVASDPQLRIFAGVAEAGNQVGVNSAADRLEVAPVLAVLSDVLLLLSDTPGVFGGDAGQTVATEHVLRGIDGLHALGNFPGITASDDGAKLVVQFEQAAVLGYLQGQTGGHFGDELAAELFRASGMDPSGLPGGGSVAQRLQSAQLPLAGHAEFGKDCRDVFDGHASHLGDFAELANDLVEHGLSVDVPGLLGVDKTESLRLFCQGLQGFNVRGGDVVAADEFQLLPASTYTEKIFSVPCWESLLGDRVCTALVVPQAVPHGGQAAAAVHGVAAVVEVDGLGDTVDWRVGLVVFDLVGGVECPADCGASFFTSSCSFCPLAVLHLGARDFRDEVYLQHAQEALLDVDAPEWLGLVEQHLGNLLLPRAQQDSERLLESPLHLRPHQGVLQVAELGHWQHRLRQLLRGVDPLSEVHLGEGHRPFLGAGDCGSRAVSAHLDAEAHADSAELATDLLDAAANLGIVLVLQLPGRAGPQLPGWPETCRGCKTPSGKKSAESIKKLLKVEIRLKCMDFNARTK</sequence>
<evidence type="ECO:0000313" key="2">
    <source>
        <dbReference type="Proteomes" id="UP000095280"/>
    </source>
</evidence>
<feature type="region of interest" description="Disordered" evidence="1">
    <location>
        <begin position="1081"/>
        <end position="1134"/>
    </location>
</feature>
<reference evidence="3" key="1">
    <citation type="submission" date="2016-11" db="UniProtKB">
        <authorList>
            <consortium name="WormBaseParasite"/>
        </authorList>
    </citation>
    <scope>IDENTIFICATION</scope>
</reference>
<feature type="region of interest" description="Disordered" evidence="1">
    <location>
        <begin position="1197"/>
        <end position="1226"/>
    </location>
</feature>
<feature type="region of interest" description="Disordered" evidence="1">
    <location>
        <begin position="313"/>
        <end position="336"/>
    </location>
</feature>
<protein>
    <submittedName>
        <fullName evidence="3">MICOS complex subunit MIC60</fullName>
    </submittedName>
</protein>
<dbReference type="GO" id="GO:0005929">
    <property type="term" value="C:cilium"/>
    <property type="evidence" value="ECO:0007669"/>
    <property type="project" value="TreeGrafter"/>
</dbReference>
<feature type="compositionally biased region" description="Polar residues" evidence="1">
    <location>
        <begin position="682"/>
        <end position="692"/>
    </location>
</feature>
<dbReference type="Proteomes" id="UP000095280">
    <property type="component" value="Unplaced"/>
</dbReference>
<evidence type="ECO:0000256" key="1">
    <source>
        <dbReference type="SAM" id="MobiDB-lite"/>
    </source>
</evidence>
<feature type="region of interest" description="Disordered" evidence="1">
    <location>
        <begin position="682"/>
        <end position="705"/>
    </location>
</feature>
<name>A0A1I8IH32_9PLAT</name>
<dbReference type="PANTHER" id="PTHR21974:SF2">
    <property type="entry name" value="RE15880P"/>
    <property type="match status" value="1"/>
</dbReference>
<keyword evidence="2" id="KW-1185">Reference proteome</keyword>
<feature type="compositionally biased region" description="Basic residues" evidence="1">
    <location>
        <begin position="1100"/>
        <end position="1111"/>
    </location>
</feature>
<dbReference type="WBParaSite" id="maker-uti_cns_0012520-snap-gene-0.3-mRNA-1">
    <property type="protein sequence ID" value="maker-uti_cns_0012520-snap-gene-0.3-mRNA-1"/>
    <property type="gene ID" value="maker-uti_cns_0012520-snap-gene-0.3"/>
</dbReference>